<dbReference type="InterPro" id="IPR008733">
    <property type="entry name" value="PEX11"/>
</dbReference>
<dbReference type="GO" id="GO:0005778">
    <property type="term" value="C:peroxisomal membrane"/>
    <property type="evidence" value="ECO:0007669"/>
    <property type="project" value="UniProtKB-SubCell"/>
</dbReference>
<evidence type="ECO:0000256" key="1">
    <source>
        <dbReference type="ARBA" id="ARBA00023136"/>
    </source>
</evidence>
<gene>
    <name evidence="5" type="ORF">g.13485</name>
</gene>
<evidence type="ECO:0000256" key="3">
    <source>
        <dbReference type="ARBA" id="ARBA00046271"/>
    </source>
</evidence>
<evidence type="ECO:0000256" key="4">
    <source>
        <dbReference type="SAM" id="Phobius"/>
    </source>
</evidence>
<protein>
    <recommendedName>
        <fullName evidence="6">Peroxisomal membrane protein 11C</fullName>
    </recommendedName>
</protein>
<dbReference type="InterPro" id="IPR026510">
    <property type="entry name" value="PEX11C_met"/>
</dbReference>
<organism evidence="5">
    <name type="scientific">Clastoptera arizonana</name>
    <name type="common">Arizona spittle bug</name>
    <dbReference type="NCBI Taxonomy" id="38151"/>
    <lineage>
        <taxon>Eukaryota</taxon>
        <taxon>Metazoa</taxon>
        <taxon>Ecdysozoa</taxon>
        <taxon>Arthropoda</taxon>
        <taxon>Hexapoda</taxon>
        <taxon>Insecta</taxon>
        <taxon>Pterygota</taxon>
        <taxon>Neoptera</taxon>
        <taxon>Paraneoptera</taxon>
        <taxon>Hemiptera</taxon>
        <taxon>Auchenorrhyncha</taxon>
        <taxon>Cercopoidea</taxon>
        <taxon>Clastopteridae</taxon>
        <taxon>Clastoptera</taxon>
    </lineage>
</organism>
<dbReference type="GO" id="GO:0016559">
    <property type="term" value="P:peroxisome fission"/>
    <property type="evidence" value="ECO:0007669"/>
    <property type="project" value="InterPro"/>
</dbReference>
<accession>A0A1B6D6A5</accession>
<reference evidence="5" key="1">
    <citation type="submission" date="2015-12" db="EMBL/GenBank/DDBJ databases">
        <title>De novo transcriptome assembly of four potential Pierce s Disease insect vectors from Arizona vineyards.</title>
        <authorList>
            <person name="Tassone E.E."/>
        </authorList>
    </citation>
    <scope>NUCLEOTIDE SEQUENCE</scope>
</reference>
<dbReference type="PANTHER" id="PTHR20990:SF1">
    <property type="entry name" value="PEROXISOMAL MEMBRANE PROTEIN 11C"/>
    <property type="match status" value="1"/>
</dbReference>
<keyword evidence="1 4" id="KW-0472">Membrane</keyword>
<keyword evidence="4" id="KW-0812">Transmembrane</keyword>
<dbReference type="EMBL" id="GEDC01016095">
    <property type="protein sequence ID" value="JAS21203.1"/>
    <property type="molecule type" value="Transcribed_RNA"/>
</dbReference>
<dbReference type="AlphaFoldDB" id="A0A1B6D6A5"/>
<comment type="subcellular location">
    <subcellularLocation>
        <location evidence="3">Peroxisome membrane</location>
    </subcellularLocation>
</comment>
<feature type="transmembrane region" description="Helical" evidence="4">
    <location>
        <begin position="120"/>
        <end position="142"/>
    </location>
</feature>
<proteinExistence type="predicted"/>
<name>A0A1B6D6A5_9HEMI</name>
<dbReference type="Pfam" id="PF05648">
    <property type="entry name" value="PEX11"/>
    <property type="match status" value="1"/>
</dbReference>
<evidence type="ECO:0000256" key="2">
    <source>
        <dbReference type="ARBA" id="ARBA00023140"/>
    </source>
</evidence>
<evidence type="ECO:0008006" key="6">
    <source>
        <dbReference type="Google" id="ProtNLM"/>
    </source>
</evidence>
<sequence>MNYKMKFEQFLEFLETYHGRDKILRLFCYTCKLISGLSKSDKLNKIYYHLNECRTILRLFDDIPMLSYTLSYGLGKKEPDKYMQICGVVSNILDQLYYPLEHVAWASDKKLLSVRSDKWWTLSTICWVLSVYFCLIKSLCYLSVIRKHKSKLEVERNVGIELAMASRLQLNEILTALRCTSDLIYAIHWLPSGILWSGKLSDLQVGALGTFSSIISLVQSFYSVTNISME</sequence>
<keyword evidence="2" id="KW-0576">Peroxisome</keyword>
<keyword evidence="4" id="KW-1133">Transmembrane helix</keyword>
<evidence type="ECO:0000313" key="5">
    <source>
        <dbReference type="EMBL" id="JAS21203.1"/>
    </source>
</evidence>
<dbReference type="PANTHER" id="PTHR20990">
    <property type="entry name" value="PEROXISOMAL BIOGENESIS FACTOR 11"/>
    <property type="match status" value="1"/>
</dbReference>